<gene>
    <name evidence="2" type="ordered locus">CNE_2c19270</name>
</gene>
<evidence type="ECO:0000313" key="2">
    <source>
        <dbReference type="EMBL" id="AEI80884.1"/>
    </source>
</evidence>
<reference evidence="2 3" key="1">
    <citation type="journal article" date="2011" name="J. Bacteriol.">
        <title>Complete genome sequence of the type strain Cupriavidus necator N-1.</title>
        <authorList>
            <person name="Poehlein A."/>
            <person name="Kusian B."/>
            <person name="Friedrich B."/>
            <person name="Daniel R."/>
            <person name="Bowien B."/>
        </authorList>
    </citation>
    <scope>NUCLEOTIDE SEQUENCE [LARGE SCALE GENOMIC DNA]</scope>
    <source>
        <strain evidence="3">ATCC 43291 / DSM 13513 / CCUG 52238 / LMG 8453 / N-1</strain>
    </source>
</reference>
<dbReference type="Proteomes" id="UP000006798">
    <property type="component" value="Chromosome 2"/>
</dbReference>
<dbReference type="AlphaFoldDB" id="F8GRL8"/>
<evidence type="ECO:0000313" key="3">
    <source>
        <dbReference type="Proteomes" id="UP000006798"/>
    </source>
</evidence>
<protein>
    <submittedName>
        <fullName evidence="2">Uncharacterized protein</fullName>
    </submittedName>
</protein>
<dbReference type="HOGENOM" id="CLU_1793273_0_0_4"/>
<organism evidence="2 3">
    <name type="scientific">Cupriavidus necator (strain ATCC 43291 / DSM 13513 / CCUG 52238 / LMG 8453 / N-1)</name>
    <name type="common">Ralstonia eutropha</name>
    <dbReference type="NCBI Taxonomy" id="1042878"/>
    <lineage>
        <taxon>Bacteria</taxon>
        <taxon>Pseudomonadati</taxon>
        <taxon>Pseudomonadota</taxon>
        <taxon>Betaproteobacteria</taxon>
        <taxon>Burkholderiales</taxon>
        <taxon>Burkholderiaceae</taxon>
        <taxon>Cupriavidus</taxon>
    </lineage>
</organism>
<feature type="region of interest" description="Disordered" evidence="1">
    <location>
        <begin position="46"/>
        <end position="77"/>
    </location>
</feature>
<name>F8GRL8_CUPNN</name>
<dbReference type="EMBL" id="CP002878">
    <property type="protein sequence ID" value="AEI80884.1"/>
    <property type="molecule type" value="Genomic_DNA"/>
</dbReference>
<dbReference type="KEGG" id="cnc:CNE_2c19270"/>
<evidence type="ECO:0000256" key="1">
    <source>
        <dbReference type="SAM" id="MobiDB-lite"/>
    </source>
</evidence>
<proteinExistence type="predicted"/>
<sequence>MASLQCRCQARRTSAGLAAQPRSLPHFCLAQARSASRPPQFLYDIPHSRARAPSRDDAHTEQTGMSEQKHEQYRAEEAQAMERVVAATRQVQVAFTALQTHYPPQGSGKPSKLALQTFDAALQALEDAQATFDEILNDLLDEKR</sequence>
<accession>F8GRL8</accession>
<feature type="compositionally biased region" description="Basic and acidic residues" evidence="1">
    <location>
        <begin position="67"/>
        <end position="77"/>
    </location>
</feature>